<reference evidence="2 3" key="1">
    <citation type="submission" date="2023-05" db="EMBL/GenBank/DDBJ databases">
        <title>Genomic insight into Chryseobacterium sp. wdc7 isolated forest soil (Gotjawal).</title>
        <authorList>
            <person name="Park S.-J."/>
        </authorList>
    </citation>
    <scope>NUCLEOTIDE SEQUENCE [LARGE SCALE GENOMIC DNA]</scope>
    <source>
        <strain evidence="3">wdc7</strain>
    </source>
</reference>
<sequence>MRYEISEKAEQDLLDIEDYLLEQWNIDVLEDFFEKFQKAIAILLAKNVIFQKYEDTHFHKFLLTKHNTIIYNYKDDVLFIHRILQNFQNPEENFKSLEI</sequence>
<dbReference type="InterPro" id="IPR007712">
    <property type="entry name" value="RelE/ParE_toxin"/>
</dbReference>
<gene>
    <name evidence="2" type="ORF">QGN23_02305</name>
</gene>
<dbReference type="InterPro" id="IPR035093">
    <property type="entry name" value="RelE/ParE_toxin_dom_sf"/>
</dbReference>
<dbReference type="Pfam" id="PF05016">
    <property type="entry name" value="ParE_toxin"/>
    <property type="match status" value="1"/>
</dbReference>
<dbReference type="Proteomes" id="UP001241656">
    <property type="component" value="Chromosome"/>
</dbReference>
<evidence type="ECO:0000313" key="2">
    <source>
        <dbReference type="EMBL" id="WHF52118.1"/>
    </source>
</evidence>
<dbReference type="Gene3D" id="3.30.2310.20">
    <property type="entry name" value="RelE-like"/>
    <property type="match status" value="1"/>
</dbReference>
<protein>
    <submittedName>
        <fullName evidence="2">Type II toxin-antitoxin system RelE/ParE family toxin</fullName>
    </submittedName>
</protein>
<keyword evidence="3" id="KW-1185">Reference proteome</keyword>
<proteinExistence type="predicted"/>
<dbReference type="EMBL" id="CP124855">
    <property type="protein sequence ID" value="WHF52118.1"/>
    <property type="molecule type" value="Genomic_DNA"/>
</dbReference>
<accession>A0ABY8RG17</accession>
<organism evidence="2 3">
    <name type="scientific">Chryseobacterium gotjawalense</name>
    <dbReference type="NCBI Taxonomy" id="3042315"/>
    <lineage>
        <taxon>Bacteria</taxon>
        <taxon>Pseudomonadati</taxon>
        <taxon>Bacteroidota</taxon>
        <taxon>Flavobacteriia</taxon>
        <taxon>Flavobacteriales</taxon>
        <taxon>Weeksellaceae</taxon>
        <taxon>Chryseobacterium group</taxon>
        <taxon>Chryseobacterium</taxon>
    </lineage>
</organism>
<name>A0ABY8RG17_9FLAO</name>
<keyword evidence="1" id="KW-1277">Toxin-antitoxin system</keyword>
<evidence type="ECO:0000313" key="3">
    <source>
        <dbReference type="Proteomes" id="UP001241656"/>
    </source>
</evidence>
<evidence type="ECO:0000256" key="1">
    <source>
        <dbReference type="ARBA" id="ARBA00022649"/>
    </source>
</evidence>
<dbReference type="RefSeq" id="WP_282905422.1">
    <property type="nucleotide sequence ID" value="NZ_CP124855.1"/>
</dbReference>